<dbReference type="GO" id="GO:0050660">
    <property type="term" value="F:flavin adenine dinucleotide binding"/>
    <property type="evidence" value="ECO:0007669"/>
    <property type="project" value="TreeGrafter"/>
</dbReference>
<feature type="domain" description="Thiamine pyrophosphate enzyme N-terminal TPP-binding" evidence="6">
    <location>
        <begin position="20"/>
        <end position="149"/>
    </location>
</feature>
<keyword evidence="2 3" id="KW-0786">Thiamine pyrophosphate</keyword>
<evidence type="ECO:0000256" key="3">
    <source>
        <dbReference type="RuleBase" id="RU362132"/>
    </source>
</evidence>
<dbReference type="GO" id="GO:0009099">
    <property type="term" value="P:L-valine biosynthetic process"/>
    <property type="evidence" value="ECO:0007669"/>
    <property type="project" value="TreeGrafter"/>
</dbReference>
<protein>
    <submittedName>
        <fullName evidence="7">Thiamine pyrophosphate-requiring protein</fullName>
    </submittedName>
</protein>
<dbReference type="GO" id="GO:0003984">
    <property type="term" value="F:acetolactate synthase activity"/>
    <property type="evidence" value="ECO:0007669"/>
    <property type="project" value="TreeGrafter"/>
</dbReference>
<dbReference type="SUPFAM" id="SSF52467">
    <property type="entry name" value="DHS-like NAD/FAD-binding domain"/>
    <property type="match status" value="1"/>
</dbReference>
<dbReference type="SUPFAM" id="SSF52518">
    <property type="entry name" value="Thiamin diphosphate-binding fold (THDP-binding)"/>
    <property type="match status" value="2"/>
</dbReference>
<proteinExistence type="inferred from homology"/>
<evidence type="ECO:0000256" key="2">
    <source>
        <dbReference type="ARBA" id="ARBA00023052"/>
    </source>
</evidence>
<evidence type="ECO:0000256" key="1">
    <source>
        <dbReference type="ARBA" id="ARBA00007812"/>
    </source>
</evidence>
<dbReference type="NCBIfam" id="NF006203">
    <property type="entry name" value="PRK08327.1"/>
    <property type="match status" value="1"/>
</dbReference>
<evidence type="ECO:0000313" key="7">
    <source>
        <dbReference type="EMBL" id="HHM43961.1"/>
    </source>
</evidence>
<dbReference type="Gene3D" id="3.40.50.1220">
    <property type="entry name" value="TPP-binding domain"/>
    <property type="match status" value="1"/>
</dbReference>
<dbReference type="PANTHER" id="PTHR18968">
    <property type="entry name" value="THIAMINE PYROPHOSPHATE ENZYMES"/>
    <property type="match status" value="1"/>
</dbReference>
<organism evidence="7">
    <name type="scientific">Caldiarchaeum subterraneum</name>
    <dbReference type="NCBI Taxonomy" id="311458"/>
    <lineage>
        <taxon>Archaea</taxon>
        <taxon>Nitrososphaerota</taxon>
        <taxon>Candidatus Caldarchaeales</taxon>
        <taxon>Candidatus Caldarchaeaceae</taxon>
        <taxon>Candidatus Caldarchaeum</taxon>
    </lineage>
</organism>
<dbReference type="GO" id="GO:0030976">
    <property type="term" value="F:thiamine pyrophosphate binding"/>
    <property type="evidence" value="ECO:0007669"/>
    <property type="project" value="InterPro"/>
</dbReference>
<dbReference type="GO" id="GO:0009097">
    <property type="term" value="P:isoleucine biosynthetic process"/>
    <property type="evidence" value="ECO:0007669"/>
    <property type="project" value="TreeGrafter"/>
</dbReference>
<evidence type="ECO:0000259" key="6">
    <source>
        <dbReference type="Pfam" id="PF02776"/>
    </source>
</evidence>
<dbReference type="EMBL" id="DRXH01000053">
    <property type="protein sequence ID" value="HHM43961.1"/>
    <property type="molecule type" value="Genomic_DNA"/>
</dbReference>
<dbReference type="Pfam" id="PF02776">
    <property type="entry name" value="TPP_enzyme_N"/>
    <property type="match status" value="1"/>
</dbReference>
<dbReference type="InterPro" id="IPR012000">
    <property type="entry name" value="Thiamin_PyroP_enz_cen_dom"/>
</dbReference>
<dbReference type="GO" id="GO:0044272">
    <property type="term" value="P:sulfur compound biosynthetic process"/>
    <property type="evidence" value="ECO:0007669"/>
    <property type="project" value="UniProtKB-ARBA"/>
</dbReference>
<dbReference type="CDD" id="cd02002">
    <property type="entry name" value="TPP_BFDC"/>
    <property type="match status" value="1"/>
</dbReference>
<dbReference type="GO" id="GO:0000287">
    <property type="term" value="F:magnesium ion binding"/>
    <property type="evidence" value="ECO:0007669"/>
    <property type="project" value="InterPro"/>
</dbReference>
<dbReference type="InterPro" id="IPR029035">
    <property type="entry name" value="DHS-like_NAD/FAD-binding_dom"/>
</dbReference>
<comment type="similarity">
    <text evidence="1 3">Belongs to the TPP enzyme family.</text>
</comment>
<dbReference type="Pfam" id="PF00205">
    <property type="entry name" value="TPP_enzyme_M"/>
    <property type="match status" value="1"/>
</dbReference>
<dbReference type="InterPro" id="IPR012001">
    <property type="entry name" value="Thiamin_PyroP_enz_TPP-bd_dom"/>
</dbReference>
<name>A0A7J3VRY3_CALS0</name>
<sequence>MFEYKLVIESLSSREEKDVDGAQLLVETLKAVGVEYVFANTGTDYPAILEAAAKLNAQGNDYPKLITVPHEMAAVSMAHGYAMVSGKPQVAMVHTLPGTANAVCGVINASRNMVPVILVAGRTPITEKGMQGSRDLYIHWAQESRDQAALLREFVKWDYEVRFPQQVPEVVLRAWRICLTEPQGPVYVVVPREWSMQKVEISSIPPVETYSPPSPPQADLSVVEKVAYMLLESERPVIATRFLGRNPGAVGELVKLSEMLAIPVNGALAMYMNFPTNNPLSYPYPLQEADLIFVINSGLPWIPDQVQPKPGAKIIHLDINPSFPEYPMWSFPAHVSVMGDSEKTLRLLTEVLGRRMSREHEERVRERYDEIKKLYAGWRKEMVEHAVRESSRTPISPAWLSYCIGRVKDDDDIVVNEYDFNPYYADFTKPGTYFFESDASCLGWSLAAALGAKLAAPEKTVIATVGDGAYIFCNPVACHFVSSSHRIPILVVVFNNRMWGAVRQTVEKYYPHGWVVRHGVRAGIDLKPSPRYDKVAEAHGAYAETVEDPGELENSLRRAKKVVEEEGNQALLNVVCG</sequence>
<dbReference type="Gene3D" id="3.40.50.970">
    <property type="match status" value="2"/>
</dbReference>
<evidence type="ECO:0000259" key="4">
    <source>
        <dbReference type="Pfam" id="PF00205"/>
    </source>
</evidence>
<dbReference type="InterPro" id="IPR045229">
    <property type="entry name" value="TPP_enz"/>
</dbReference>
<accession>A0A7J3VRY3</accession>
<dbReference type="InterPro" id="IPR029061">
    <property type="entry name" value="THDP-binding"/>
</dbReference>
<dbReference type="GO" id="GO:0005948">
    <property type="term" value="C:acetolactate synthase complex"/>
    <property type="evidence" value="ECO:0007669"/>
    <property type="project" value="TreeGrafter"/>
</dbReference>
<dbReference type="AlphaFoldDB" id="A0A7J3VRY3"/>
<feature type="domain" description="Thiamine pyrophosphate enzyme central" evidence="4">
    <location>
        <begin position="223"/>
        <end position="347"/>
    </location>
</feature>
<comment type="caution">
    <text evidence="7">The sequence shown here is derived from an EMBL/GenBank/DDBJ whole genome shotgun (WGS) entry which is preliminary data.</text>
</comment>
<evidence type="ECO:0000259" key="5">
    <source>
        <dbReference type="Pfam" id="PF02775"/>
    </source>
</evidence>
<dbReference type="Pfam" id="PF02775">
    <property type="entry name" value="TPP_enzyme_C"/>
    <property type="match status" value="1"/>
</dbReference>
<gene>
    <name evidence="7" type="ORF">ENM31_01500</name>
</gene>
<dbReference type="InterPro" id="IPR011766">
    <property type="entry name" value="TPP_enzyme_TPP-bd"/>
</dbReference>
<dbReference type="PANTHER" id="PTHR18968:SF13">
    <property type="entry name" value="ACETOLACTATE SYNTHASE CATALYTIC SUBUNIT, MITOCHONDRIAL"/>
    <property type="match status" value="1"/>
</dbReference>
<feature type="domain" description="Thiamine pyrophosphate enzyme TPP-binding" evidence="5">
    <location>
        <begin position="424"/>
        <end position="565"/>
    </location>
</feature>
<reference evidence="7" key="1">
    <citation type="journal article" date="2020" name="mSystems">
        <title>Genome- and Community-Level Interaction Insights into Carbon Utilization and Element Cycling Functions of Hydrothermarchaeota in Hydrothermal Sediment.</title>
        <authorList>
            <person name="Zhou Z."/>
            <person name="Liu Y."/>
            <person name="Xu W."/>
            <person name="Pan J."/>
            <person name="Luo Z.H."/>
            <person name="Li M."/>
        </authorList>
    </citation>
    <scope>NUCLEOTIDE SEQUENCE [LARGE SCALE GENOMIC DNA]</scope>
    <source>
        <strain evidence="7">SpSt-1074</strain>
    </source>
</reference>
<dbReference type="CDD" id="cd07035">
    <property type="entry name" value="TPP_PYR_POX_like"/>
    <property type="match status" value="1"/>
</dbReference>